<gene>
    <name evidence="5" type="ORF">P3T76_006014</name>
</gene>
<feature type="compositionally biased region" description="Acidic residues" evidence="4">
    <location>
        <begin position="111"/>
        <end position="120"/>
    </location>
</feature>
<dbReference type="SMART" id="SM00175">
    <property type="entry name" value="RAB"/>
    <property type="match status" value="1"/>
</dbReference>
<dbReference type="PROSITE" id="PS51420">
    <property type="entry name" value="RHO"/>
    <property type="match status" value="1"/>
</dbReference>
<dbReference type="CDD" id="cd00154">
    <property type="entry name" value="Rab"/>
    <property type="match status" value="1"/>
</dbReference>
<reference evidence="5" key="1">
    <citation type="submission" date="2023-08" db="EMBL/GenBank/DDBJ databases">
        <title>Reference Genome Resource for the Citrus Pathogen Phytophthora citrophthora.</title>
        <authorList>
            <person name="Moller H."/>
            <person name="Coetzee B."/>
            <person name="Rose L.J."/>
            <person name="Van Niekerk J.M."/>
        </authorList>
    </citation>
    <scope>NUCLEOTIDE SEQUENCE</scope>
    <source>
        <strain evidence="5">STE-U-9442</strain>
    </source>
</reference>
<dbReference type="SMART" id="SM00173">
    <property type="entry name" value="RAS"/>
    <property type="match status" value="1"/>
</dbReference>
<dbReference type="Proteomes" id="UP001259832">
    <property type="component" value="Unassembled WGS sequence"/>
</dbReference>
<protein>
    <submittedName>
        <fullName evidence="5">GTP-binding protein ypt2</fullName>
    </submittedName>
</protein>
<dbReference type="InterPro" id="IPR050227">
    <property type="entry name" value="Rab"/>
</dbReference>
<feature type="region of interest" description="Disordered" evidence="4">
    <location>
        <begin position="459"/>
        <end position="528"/>
    </location>
</feature>
<dbReference type="PROSITE" id="PS51417">
    <property type="entry name" value="ARF"/>
    <property type="match status" value="1"/>
</dbReference>
<evidence type="ECO:0000256" key="4">
    <source>
        <dbReference type="SAM" id="MobiDB-lite"/>
    </source>
</evidence>
<dbReference type="GO" id="GO:0003924">
    <property type="term" value="F:GTPase activity"/>
    <property type="evidence" value="ECO:0007669"/>
    <property type="project" value="InterPro"/>
</dbReference>
<dbReference type="FunFam" id="3.40.50.300:FF:001129">
    <property type="entry name" value="ras-related protein Rab-44 isoform X2"/>
    <property type="match status" value="1"/>
</dbReference>
<dbReference type="EMBL" id="JASMQC010000009">
    <property type="protein sequence ID" value="KAK1942515.1"/>
    <property type="molecule type" value="Genomic_DNA"/>
</dbReference>
<accession>A0AAD9LMM1</accession>
<dbReference type="AlphaFoldDB" id="A0AAD9LMM1"/>
<evidence type="ECO:0000313" key="6">
    <source>
        <dbReference type="Proteomes" id="UP001259832"/>
    </source>
</evidence>
<keyword evidence="2" id="KW-0342">GTP-binding</keyword>
<dbReference type="Pfam" id="PF00071">
    <property type="entry name" value="Ras"/>
    <property type="match status" value="1"/>
</dbReference>
<keyword evidence="1" id="KW-0547">Nucleotide-binding</keyword>
<feature type="compositionally biased region" description="Basic and acidic residues" evidence="4">
    <location>
        <begin position="60"/>
        <end position="71"/>
    </location>
</feature>
<dbReference type="PROSITE" id="PS51421">
    <property type="entry name" value="RAS"/>
    <property type="match status" value="1"/>
</dbReference>
<dbReference type="SMART" id="SM00176">
    <property type="entry name" value="RAN"/>
    <property type="match status" value="1"/>
</dbReference>
<evidence type="ECO:0000313" key="5">
    <source>
        <dbReference type="EMBL" id="KAK1942515.1"/>
    </source>
</evidence>
<dbReference type="PRINTS" id="PR00449">
    <property type="entry name" value="RASTRNSFRMNG"/>
</dbReference>
<comment type="caution">
    <text evidence="5">The sequence shown here is derived from an EMBL/GenBank/DDBJ whole genome shotgun (WGS) entry which is preliminary data.</text>
</comment>
<dbReference type="GO" id="GO:0005525">
    <property type="term" value="F:GTP binding"/>
    <property type="evidence" value="ECO:0007669"/>
    <property type="project" value="UniProtKB-KW"/>
</dbReference>
<evidence type="ECO:0000256" key="2">
    <source>
        <dbReference type="ARBA" id="ARBA00023134"/>
    </source>
</evidence>
<sequence>MQHELSAAEQAEADAQLAWEREMELAVQGRGRTRSRSILADDEDESEPQGERRRRGTAVADDRQTAEDAKRSRARCFSSREGESDDDARSRRRSCSFSALEPPRSLSIAAEESEPEDGDPETMAKRAASLSKIYLAGSAPVDVSKLQDDSKIVGVKKVEVVQPTGALSAAALDALSEGLQLSVDNSPMPPSGYGEQLTEEQLEEKKMEEEEDHKLKAEKLSARRSLSVRASLFRNKMFKSTSRLLGNSEEGVKLETNRNMGTRATNGAEKLTTEIAQDMAPVAPKKKHKLKLLLLGDSGVGKTSLMRVFSGDEFSESMLATAGVDFKLRHINVADEAITLQIWDTAGQERFHRITATYYKGANGIVLVYDVSDRRSFDNVGYWMNNIRQYSSPTQMPAMLLVGNKIDLPNRVVSLEEGQAAASQYGCRFIETSAKTSENTNGALETIARDAFLISVNQDGNGTGEDARWTTQQGELRDSVETPVTHPSSVSWPRTPNSKVKTTLSEHQQQRLYKQADSPSLSARGCGDLAAPHKTRRQARPAGVHLVAN</sequence>
<dbReference type="InterPro" id="IPR027417">
    <property type="entry name" value="P-loop_NTPase"/>
</dbReference>
<keyword evidence="3" id="KW-0449">Lipoprotein</keyword>
<keyword evidence="6" id="KW-1185">Reference proteome</keyword>
<dbReference type="SUPFAM" id="SSF52540">
    <property type="entry name" value="P-loop containing nucleoside triphosphate hydrolases"/>
    <property type="match status" value="1"/>
</dbReference>
<evidence type="ECO:0000256" key="1">
    <source>
        <dbReference type="ARBA" id="ARBA00022741"/>
    </source>
</evidence>
<feature type="region of interest" description="Disordered" evidence="4">
    <location>
        <begin position="24"/>
        <end position="126"/>
    </location>
</feature>
<dbReference type="NCBIfam" id="TIGR00231">
    <property type="entry name" value="small_GTP"/>
    <property type="match status" value="1"/>
</dbReference>
<dbReference type="SMART" id="SM00174">
    <property type="entry name" value="RHO"/>
    <property type="match status" value="1"/>
</dbReference>
<dbReference type="PANTHER" id="PTHR47977">
    <property type="entry name" value="RAS-RELATED PROTEIN RAB"/>
    <property type="match status" value="1"/>
</dbReference>
<dbReference type="InterPro" id="IPR001806">
    <property type="entry name" value="Small_GTPase"/>
</dbReference>
<feature type="compositionally biased region" description="Polar residues" evidence="4">
    <location>
        <begin position="485"/>
        <end position="521"/>
    </location>
</feature>
<dbReference type="PROSITE" id="PS51419">
    <property type="entry name" value="RAB"/>
    <property type="match status" value="1"/>
</dbReference>
<proteinExistence type="predicted"/>
<evidence type="ECO:0000256" key="3">
    <source>
        <dbReference type="ARBA" id="ARBA00023288"/>
    </source>
</evidence>
<organism evidence="5 6">
    <name type="scientific">Phytophthora citrophthora</name>
    <dbReference type="NCBI Taxonomy" id="4793"/>
    <lineage>
        <taxon>Eukaryota</taxon>
        <taxon>Sar</taxon>
        <taxon>Stramenopiles</taxon>
        <taxon>Oomycota</taxon>
        <taxon>Peronosporomycetes</taxon>
        <taxon>Peronosporales</taxon>
        <taxon>Peronosporaceae</taxon>
        <taxon>Phytophthora</taxon>
    </lineage>
</organism>
<name>A0AAD9LMM1_9STRA</name>
<dbReference type="Gene3D" id="3.40.50.300">
    <property type="entry name" value="P-loop containing nucleotide triphosphate hydrolases"/>
    <property type="match status" value="1"/>
</dbReference>
<dbReference type="InterPro" id="IPR005225">
    <property type="entry name" value="Small_GTP-bd"/>
</dbReference>